<evidence type="ECO:0000313" key="3">
    <source>
        <dbReference type="Proteomes" id="UP001176941"/>
    </source>
</evidence>
<dbReference type="Proteomes" id="UP001176941">
    <property type="component" value="Chromosome 4"/>
</dbReference>
<protein>
    <submittedName>
        <fullName evidence="2">Uncharacterized protein</fullName>
    </submittedName>
</protein>
<evidence type="ECO:0000313" key="2">
    <source>
        <dbReference type="EMBL" id="CAI9174398.1"/>
    </source>
</evidence>
<keyword evidence="3" id="KW-1185">Reference proteome</keyword>
<name>A0ABN8ZKF5_RANTA</name>
<reference evidence="2" key="1">
    <citation type="submission" date="2023-04" db="EMBL/GenBank/DDBJ databases">
        <authorList>
            <consortium name="ELIXIR-Norway"/>
        </authorList>
    </citation>
    <scope>NUCLEOTIDE SEQUENCE [LARGE SCALE GENOMIC DNA]</scope>
</reference>
<organism evidence="2 3">
    <name type="scientific">Rangifer tarandus platyrhynchus</name>
    <name type="common">Svalbard reindeer</name>
    <dbReference type="NCBI Taxonomy" id="3082113"/>
    <lineage>
        <taxon>Eukaryota</taxon>
        <taxon>Metazoa</taxon>
        <taxon>Chordata</taxon>
        <taxon>Craniata</taxon>
        <taxon>Vertebrata</taxon>
        <taxon>Euteleostomi</taxon>
        <taxon>Mammalia</taxon>
        <taxon>Eutheria</taxon>
        <taxon>Laurasiatheria</taxon>
        <taxon>Artiodactyla</taxon>
        <taxon>Ruminantia</taxon>
        <taxon>Pecora</taxon>
        <taxon>Cervidae</taxon>
        <taxon>Odocoileinae</taxon>
        <taxon>Rangifer</taxon>
    </lineage>
</organism>
<dbReference type="EMBL" id="OX459940">
    <property type="protein sequence ID" value="CAI9174398.1"/>
    <property type="molecule type" value="Genomic_DNA"/>
</dbReference>
<proteinExistence type="predicted"/>
<evidence type="ECO:0000256" key="1">
    <source>
        <dbReference type="SAM" id="MobiDB-lite"/>
    </source>
</evidence>
<accession>A0ABN8ZKF5</accession>
<gene>
    <name evidence="2" type="ORF">MRATA1EN1_LOCUS23360</name>
</gene>
<feature type="region of interest" description="Disordered" evidence="1">
    <location>
        <begin position="1"/>
        <end position="26"/>
    </location>
</feature>
<sequence>MQETQIQFPGSGRSPGEGNGNPLQYSCLENSTDRGTWRVTVHGVVKESDTTWQLTVSLSLGALVGKRRGACKVSWRELSKPLSSSLPLLFLPSYLPRVCKTPKRP</sequence>